<dbReference type="InterPro" id="IPR013785">
    <property type="entry name" value="Aldolase_TIM"/>
</dbReference>
<dbReference type="InterPro" id="IPR035990">
    <property type="entry name" value="TIM_sf"/>
</dbReference>
<evidence type="ECO:0000256" key="9">
    <source>
        <dbReference type="ARBA" id="ARBA00022853"/>
    </source>
</evidence>
<protein>
    <recommendedName>
        <fullName evidence="4">histone acetyltransferase</fullName>
        <ecNumber evidence="4">2.3.1.48</ecNumber>
    </recommendedName>
</protein>
<evidence type="ECO:0000256" key="17">
    <source>
        <dbReference type="SAM" id="MobiDB-lite"/>
    </source>
</evidence>
<evidence type="ECO:0000256" key="13">
    <source>
        <dbReference type="ARBA" id="ARBA00023242"/>
    </source>
</evidence>
<keyword evidence="20" id="KW-1185">Reference proteome</keyword>
<feature type="region of interest" description="Disordered" evidence="17">
    <location>
        <begin position="379"/>
        <end position="436"/>
    </location>
</feature>
<feature type="region of interest" description="Disordered" evidence="17">
    <location>
        <begin position="453"/>
        <end position="579"/>
    </location>
</feature>
<feature type="compositionally biased region" description="Basic residues" evidence="17">
    <location>
        <begin position="457"/>
        <end position="485"/>
    </location>
</feature>
<dbReference type="GO" id="GO:0005634">
    <property type="term" value="C:nucleus"/>
    <property type="evidence" value="ECO:0007669"/>
    <property type="project" value="UniProtKB-SubCell"/>
</dbReference>
<evidence type="ECO:0000256" key="12">
    <source>
        <dbReference type="ARBA" id="ARBA00023235"/>
    </source>
</evidence>
<evidence type="ECO:0000256" key="10">
    <source>
        <dbReference type="ARBA" id="ARBA00023015"/>
    </source>
</evidence>
<evidence type="ECO:0000256" key="16">
    <source>
        <dbReference type="PROSITE-ProRule" id="PRU00203"/>
    </source>
</evidence>
<name>A0A8S1DHS7_9INSE</name>
<evidence type="ECO:0000256" key="4">
    <source>
        <dbReference type="ARBA" id="ARBA00013184"/>
    </source>
</evidence>
<evidence type="ECO:0000256" key="1">
    <source>
        <dbReference type="ARBA" id="ARBA00004123"/>
    </source>
</evidence>
<comment type="caution">
    <text evidence="19">The sequence shown here is derived from an EMBL/GenBank/DDBJ whole genome shotgun (WGS) entry which is preliminary data.</text>
</comment>
<keyword evidence="7 16" id="KW-0863">Zinc-finger</keyword>
<dbReference type="InterPro" id="IPR013178">
    <property type="entry name" value="Histone_AcTrfase_Rtt109/CBP"/>
</dbReference>
<keyword evidence="9" id="KW-0156">Chromatin regulator</keyword>
<comment type="subcellular location">
    <subcellularLocation>
        <location evidence="1">Nucleus</location>
    </subcellularLocation>
</comment>
<feature type="compositionally biased region" description="Basic residues" evidence="17">
    <location>
        <begin position="380"/>
        <end position="390"/>
    </location>
</feature>
<organism evidence="19 20">
    <name type="scientific">Cloeon dipterum</name>
    <dbReference type="NCBI Taxonomy" id="197152"/>
    <lineage>
        <taxon>Eukaryota</taxon>
        <taxon>Metazoa</taxon>
        <taxon>Ecdysozoa</taxon>
        <taxon>Arthropoda</taxon>
        <taxon>Hexapoda</taxon>
        <taxon>Insecta</taxon>
        <taxon>Pterygota</taxon>
        <taxon>Palaeoptera</taxon>
        <taxon>Ephemeroptera</taxon>
        <taxon>Pisciforma</taxon>
        <taxon>Baetidae</taxon>
        <taxon>Cloeon</taxon>
    </lineage>
</organism>
<comment type="pathway">
    <text evidence="14">Carbohydrate biosynthesis.</text>
</comment>
<feature type="compositionally biased region" description="Acidic residues" evidence="17">
    <location>
        <begin position="499"/>
        <end position="515"/>
    </location>
</feature>
<dbReference type="InterPro" id="IPR000652">
    <property type="entry name" value="Triosephosphate_isomerase"/>
</dbReference>
<comment type="catalytic activity">
    <reaction evidence="15">
        <text>L-lysyl-[protein] + acetyl-CoA = N(6)-acetyl-L-lysyl-[protein] + CoA + H(+)</text>
        <dbReference type="Rhea" id="RHEA:45948"/>
        <dbReference type="Rhea" id="RHEA-COMP:9752"/>
        <dbReference type="Rhea" id="RHEA-COMP:10731"/>
        <dbReference type="ChEBI" id="CHEBI:15378"/>
        <dbReference type="ChEBI" id="CHEBI:29969"/>
        <dbReference type="ChEBI" id="CHEBI:57287"/>
        <dbReference type="ChEBI" id="CHEBI:57288"/>
        <dbReference type="ChEBI" id="CHEBI:61930"/>
        <dbReference type="EC" id="2.3.1.48"/>
    </reaction>
</comment>
<feature type="region of interest" description="Disordered" evidence="17">
    <location>
        <begin position="259"/>
        <end position="286"/>
    </location>
</feature>
<comment type="similarity">
    <text evidence="2">Belongs to the triosephosphate isomerase family.</text>
</comment>
<dbReference type="PANTHER" id="PTHR13808">
    <property type="entry name" value="CBP/P300-RELATED"/>
    <property type="match status" value="1"/>
</dbReference>
<evidence type="ECO:0000313" key="20">
    <source>
        <dbReference type="Proteomes" id="UP000494165"/>
    </source>
</evidence>
<dbReference type="SUPFAM" id="SSF57933">
    <property type="entry name" value="TAZ domain"/>
    <property type="match status" value="3"/>
</dbReference>
<evidence type="ECO:0000256" key="6">
    <source>
        <dbReference type="ARBA" id="ARBA00022723"/>
    </source>
</evidence>
<keyword evidence="13" id="KW-0539">Nucleus</keyword>
<keyword evidence="12" id="KW-0413">Isomerase</keyword>
<dbReference type="EC" id="2.3.1.48" evidence="4"/>
<dbReference type="GO" id="GO:0045944">
    <property type="term" value="P:positive regulation of transcription by RNA polymerase II"/>
    <property type="evidence" value="ECO:0007669"/>
    <property type="project" value="TreeGrafter"/>
</dbReference>
<reference evidence="19 20" key="1">
    <citation type="submission" date="2020-04" db="EMBL/GenBank/DDBJ databases">
        <authorList>
            <person name="Alioto T."/>
            <person name="Alioto T."/>
            <person name="Gomez Garrido J."/>
        </authorList>
    </citation>
    <scope>NUCLEOTIDE SEQUENCE [LARGE SCALE GENOMIC DNA]</scope>
</reference>
<feature type="compositionally biased region" description="Acidic residues" evidence="17">
    <location>
        <begin position="259"/>
        <end position="271"/>
    </location>
</feature>
<evidence type="ECO:0000259" key="18">
    <source>
        <dbReference type="PROSITE" id="PS50134"/>
    </source>
</evidence>
<evidence type="ECO:0000256" key="8">
    <source>
        <dbReference type="ARBA" id="ARBA00022833"/>
    </source>
</evidence>
<feature type="zinc finger region" description="TAZ-type" evidence="16">
    <location>
        <begin position="782"/>
        <end position="861"/>
    </location>
</feature>
<dbReference type="OrthoDB" id="6715177at2759"/>
<evidence type="ECO:0000256" key="7">
    <source>
        <dbReference type="ARBA" id="ARBA00022771"/>
    </source>
</evidence>
<sequence length="942" mass="106390">MVGHSVWPLMVTADAQEVKTSDQGVAEKISNALDCGFKVIACIGESKQDREAAQRELLLYGQASVLTARVSKWTNLVLAYEPVWATETGEVPDPKEVIDVLTRLRLWISLAKSQEVGDSLRIIYAGNLTTDLLNGLRNNTDGFLFKSEPLLFCSIGSQRIGSGEVKKGKDPATKVEIKRKLYALPGGRTNKTSKKLITLDDISLAHLFSYFLKFAVRLEASRTKSKGQQPDKPILTNEGNLRSATHSRRFNFVYQDDCEEEETDEDDEDERDISSSPEEPQLPKYDPRLDELLKLRAQQRLDLLLHISTQCQRKESTDCIVPLCSEMKYVWSHMQRCDEAECPIPLCDRLADIISHWTTCYVEEDRECPLCTPVKERQTRKNLKARRRLPQRQQPPSSNAVPILDPPSPSSTIYSSPKQAAEEENESHAGETACCNSGTGVKTCDEKIEVKEMPVTVRKKHKGKSKKRPQGFNRKQGKKSGRKSAGRGQKSNQKRAQTPEEEDDEDDEDIESDGEEQSKLKEAEQEEPQPKSPSPPAPAQVGALSFAEANSKEPELLPQALTPTRPKNDMQARRQAKSKVWTLSDGSDVEESPEEELAAISVAINNVKRLVYTLFLIRTTVRCKGNKGAQLDVEDCCKNVTCQPMQDVLNHLRICRKGEDCLVACCYSARQVICGWEFCQEYCSVCSTVRCIWKDIDKVPAPVFSDCHIPDEDLLSLMTGDLSVSLHKQYAHLAQKQLSSKRSLHVMHYAGILQRRQQHLHDKQQQAEDEHTLKLHDLHAYDCIMQLNMQQKLELLLHVHECTTPHLCEVELCREMKTLWTHVCDCTNVKCAAVCITIRELSLHWNMCCNNISECPLCTPLAQARFEQQQEACSASSVDSSTKEHEMRSLIRKMRTLLAVFLCISEEKEDDVSYRKLYGSCCAVSIVYLVFFFLSSSTSELK</sequence>
<dbReference type="GO" id="GO:0004402">
    <property type="term" value="F:histone acetyltransferase activity"/>
    <property type="evidence" value="ECO:0007669"/>
    <property type="project" value="InterPro"/>
</dbReference>
<dbReference type="Proteomes" id="UP000494165">
    <property type="component" value="Unassembled WGS sequence"/>
</dbReference>
<feature type="zinc finger region" description="TAZ-type" evidence="16">
    <location>
        <begin position="600"/>
        <end position="689"/>
    </location>
</feature>
<evidence type="ECO:0000256" key="11">
    <source>
        <dbReference type="ARBA" id="ARBA00023163"/>
    </source>
</evidence>
<dbReference type="GO" id="GO:0000123">
    <property type="term" value="C:histone acetyltransferase complex"/>
    <property type="evidence" value="ECO:0007669"/>
    <property type="project" value="TreeGrafter"/>
</dbReference>
<dbReference type="Pfam" id="PF02135">
    <property type="entry name" value="zf-TAZ"/>
    <property type="match status" value="3"/>
</dbReference>
<dbReference type="PANTHER" id="PTHR13808:SF1">
    <property type="entry name" value="HISTONE ACETYLTRANSFERASE"/>
    <property type="match status" value="1"/>
</dbReference>
<dbReference type="SUPFAM" id="SSF51351">
    <property type="entry name" value="Triosephosphate isomerase (TIM)"/>
    <property type="match status" value="1"/>
</dbReference>
<keyword evidence="11" id="KW-0804">Transcription</keyword>
<dbReference type="GO" id="GO:0005667">
    <property type="term" value="C:transcription regulator complex"/>
    <property type="evidence" value="ECO:0007669"/>
    <property type="project" value="TreeGrafter"/>
</dbReference>
<dbReference type="GO" id="GO:0031490">
    <property type="term" value="F:chromatin DNA binding"/>
    <property type="evidence" value="ECO:0007669"/>
    <property type="project" value="TreeGrafter"/>
</dbReference>
<dbReference type="GO" id="GO:0008270">
    <property type="term" value="F:zinc ion binding"/>
    <property type="evidence" value="ECO:0007669"/>
    <property type="project" value="UniProtKB-KW"/>
</dbReference>
<keyword evidence="5" id="KW-0808">Transferase</keyword>
<feature type="domain" description="TAZ-type" evidence="18">
    <location>
        <begin position="600"/>
        <end position="689"/>
    </location>
</feature>
<evidence type="ECO:0000313" key="19">
    <source>
        <dbReference type="EMBL" id="CAB3383223.1"/>
    </source>
</evidence>
<gene>
    <name evidence="19" type="ORF">CLODIP_2_CD15251</name>
</gene>
<evidence type="ECO:0000256" key="3">
    <source>
        <dbReference type="ARBA" id="ARBA00011738"/>
    </source>
</evidence>
<keyword evidence="6 16" id="KW-0479">Metal-binding</keyword>
<dbReference type="Gene3D" id="1.20.1020.10">
    <property type="entry name" value="TAZ domain"/>
    <property type="match status" value="3"/>
</dbReference>
<dbReference type="Pfam" id="PF00121">
    <property type="entry name" value="TIM"/>
    <property type="match status" value="1"/>
</dbReference>
<keyword evidence="10" id="KW-0805">Transcription regulation</keyword>
<dbReference type="GO" id="GO:0003713">
    <property type="term" value="F:transcription coactivator activity"/>
    <property type="evidence" value="ECO:0007669"/>
    <property type="project" value="TreeGrafter"/>
</dbReference>
<evidence type="ECO:0000256" key="14">
    <source>
        <dbReference type="ARBA" id="ARBA00024331"/>
    </source>
</evidence>
<evidence type="ECO:0000256" key="2">
    <source>
        <dbReference type="ARBA" id="ARBA00007422"/>
    </source>
</evidence>
<keyword evidence="8 16" id="KW-0862">Zinc</keyword>
<dbReference type="InterPro" id="IPR035898">
    <property type="entry name" value="TAZ_dom_sf"/>
</dbReference>
<feature type="zinc finger region" description="TAZ-type" evidence="16">
    <location>
        <begin position="290"/>
        <end position="374"/>
    </location>
</feature>
<evidence type="ECO:0000256" key="15">
    <source>
        <dbReference type="ARBA" id="ARBA00048017"/>
    </source>
</evidence>
<feature type="domain" description="TAZ-type" evidence="18">
    <location>
        <begin position="290"/>
        <end position="374"/>
    </location>
</feature>
<feature type="domain" description="TAZ-type" evidence="18">
    <location>
        <begin position="782"/>
        <end position="861"/>
    </location>
</feature>
<dbReference type="GO" id="GO:0004807">
    <property type="term" value="F:triose-phosphate isomerase activity"/>
    <property type="evidence" value="ECO:0007669"/>
    <property type="project" value="InterPro"/>
</dbReference>
<dbReference type="EMBL" id="CADEPI010000300">
    <property type="protein sequence ID" value="CAB3383223.1"/>
    <property type="molecule type" value="Genomic_DNA"/>
</dbReference>
<accession>A0A8S1DHS7</accession>
<dbReference type="AlphaFoldDB" id="A0A8S1DHS7"/>
<evidence type="ECO:0000256" key="5">
    <source>
        <dbReference type="ARBA" id="ARBA00022679"/>
    </source>
</evidence>
<dbReference type="InterPro" id="IPR000197">
    <property type="entry name" value="Znf_TAZ"/>
</dbReference>
<proteinExistence type="inferred from homology"/>
<dbReference type="PROSITE" id="PS50134">
    <property type="entry name" value="ZF_TAZ"/>
    <property type="match status" value="3"/>
</dbReference>
<dbReference type="Gene3D" id="3.20.20.70">
    <property type="entry name" value="Aldolase class I"/>
    <property type="match status" value="1"/>
</dbReference>
<dbReference type="PROSITE" id="PS51440">
    <property type="entry name" value="TIM_2"/>
    <property type="match status" value="1"/>
</dbReference>
<comment type="subunit">
    <text evidence="3">Homodimer.</text>
</comment>
<dbReference type="SMART" id="SM00551">
    <property type="entry name" value="ZnF_TAZ"/>
    <property type="match status" value="2"/>
</dbReference>